<reference evidence="2" key="3">
    <citation type="journal article" date="2017" name="Nature">
        <title>Genome sequence of the progenitor of the wheat D genome Aegilops tauschii.</title>
        <authorList>
            <person name="Luo M.C."/>
            <person name="Gu Y.Q."/>
            <person name="Puiu D."/>
            <person name="Wang H."/>
            <person name="Twardziok S.O."/>
            <person name="Deal K.R."/>
            <person name="Huo N."/>
            <person name="Zhu T."/>
            <person name="Wang L."/>
            <person name="Wang Y."/>
            <person name="McGuire P.E."/>
            <person name="Liu S."/>
            <person name="Long H."/>
            <person name="Ramasamy R.K."/>
            <person name="Rodriguez J.C."/>
            <person name="Van S.L."/>
            <person name="Yuan L."/>
            <person name="Wang Z."/>
            <person name="Xia Z."/>
            <person name="Xiao L."/>
            <person name="Anderson O.D."/>
            <person name="Ouyang S."/>
            <person name="Liang Y."/>
            <person name="Zimin A.V."/>
            <person name="Pertea G."/>
            <person name="Qi P."/>
            <person name="Bennetzen J.L."/>
            <person name="Dai X."/>
            <person name="Dawson M.W."/>
            <person name="Muller H.G."/>
            <person name="Kugler K."/>
            <person name="Rivarola-Duarte L."/>
            <person name="Spannagl M."/>
            <person name="Mayer K.F.X."/>
            <person name="Lu F.H."/>
            <person name="Bevan M.W."/>
            <person name="Leroy P."/>
            <person name="Li P."/>
            <person name="You F.M."/>
            <person name="Sun Q."/>
            <person name="Liu Z."/>
            <person name="Lyons E."/>
            <person name="Wicker T."/>
            <person name="Salzberg S.L."/>
            <person name="Devos K.M."/>
            <person name="Dvorak J."/>
        </authorList>
    </citation>
    <scope>NUCLEOTIDE SEQUENCE [LARGE SCALE GENOMIC DNA]</scope>
    <source>
        <strain evidence="2">cv. AL8/78</strain>
    </source>
</reference>
<evidence type="ECO:0000313" key="2">
    <source>
        <dbReference type="EnsemblPlants" id="AET5Gv20060100.9"/>
    </source>
</evidence>
<dbReference type="AlphaFoldDB" id="A0A453JIT2"/>
<evidence type="ECO:0000256" key="1">
    <source>
        <dbReference type="SAM" id="Phobius"/>
    </source>
</evidence>
<feature type="transmembrane region" description="Helical" evidence="1">
    <location>
        <begin position="27"/>
        <end position="51"/>
    </location>
</feature>
<dbReference type="Gramene" id="AET5Gv20060100.9">
    <property type="protein sequence ID" value="AET5Gv20060100.9"/>
    <property type="gene ID" value="AET5Gv20060100"/>
</dbReference>
<dbReference type="Proteomes" id="UP000015105">
    <property type="component" value="Chromosome 5D"/>
</dbReference>
<reference evidence="2" key="5">
    <citation type="journal article" date="2021" name="G3 (Bethesda)">
        <title>Aegilops tauschii genome assembly Aet v5.0 features greater sequence contiguity and improved annotation.</title>
        <authorList>
            <person name="Wang L."/>
            <person name="Zhu T."/>
            <person name="Rodriguez J.C."/>
            <person name="Deal K.R."/>
            <person name="Dubcovsky J."/>
            <person name="McGuire P.E."/>
            <person name="Lux T."/>
            <person name="Spannagl M."/>
            <person name="Mayer K.F.X."/>
            <person name="Baldrich P."/>
            <person name="Meyers B.C."/>
            <person name="Huo N."/>
            <person name="Gu Y.Q."/>
            <person name="Zhou H."/>
            <person name="Devos K.M."/>
            <person name="Bennetzen J.L."/>
            <person name="Unver T."/>
            <person name="Budak H."/>
            <person name="Gulick P.J."/>
            <person name="Galiba G."/>
            <person name="Kalapos B."/>
            <person name="Nelson D.R."/>
            <person name="Li P."/>
            <person name="You F.M."/>
            <person name="Luo M.C."/>
            <person name="Dvorak J."/>
        </authorList>
    </citation>
    <scope>NUCLEOTIDE SEQUENCE [LARGE SCALE GENOMIC DNA]</scope>
    <source>
        <strain evidence="2">cv. AL8/78</strain>
    </source>
</reference>
<organism evidence="2 3">
    <name type="scientific">Aegilops tauschii subsp. strangulata</name>
    <name type="common">Goatgrass</name>
    <dbReference type="NCBI Taxonomy" id="200361"/>
    <lineage>
        <taxon>Eukaryota</taxon>
        <taxon>Viridiplantae</taxon>
        <taxon>Streptophyta</taxon>
        <taxon>Embryophyta</taxon>
        <taxon>Tracheophyta</taxon>
        <taxon>Spermatophyta</taxon>
        <taxon>Magnoliopsida</taxon>
        <taxon>Liliopsida</taxon>
        <taxon>Poales</taxon>
        <taxon>Poaceae</taxon>
        <taxon>BOP clade</taxon>
        <taxon>Pooideae</taxon>
        <taxon>Triticodae</taxon>
        <taxon>Triticeae</taxon>
        <taxon>Triticinae</taxon>
        <taxon>Aegilops</taxon>
    </lineage>
</organism>
<reference evidence="3" key="1">
    <citation type="journal article" date="2014" name="Science">
        <title>Ancient hybridizations among the ancestral genomes of bread wheat.</title>
        <authorList>
            <consortium name="International Wheat Genome Sequencing Consortium,"/>
            <person name="Marcussen T."/>
            <person name="Sandve S.R."/>
            <person name="Heier L."/>
            <person name="Spannagl M."/>
            <person name="Pfeifer M."/>
            <person name="Jakobsen K.S."/>
            <person name="Wulff B.B."/>
            <person name="Steuernagel B."/>
            <person name="Mayer K.F."/>
            <person name="Olsen O.A."/>
        </authorList>
    </citation>
    <scope>NUCLEOTIDE SEQUENCE [LARGE SCALE GENOMIC DNA]</scope>
    <source>
        <strain evidence="3">cv. AL8/78</strain>
    </source>
</reference>
<keyword evidence="1" id="KW-0812">Transmembrane</keyword>
<proteinExistence type="predicted"/>
<dbReference type="EnsemblPlants" id="AET5Gv20060100.9">
    <property type="protein sequence ID" value="AET5Gv20060100.9"/>
    <property type="gene ID" value="AET5Gv20060100"/>
</dbReference>
<name>A0A453JIT2_AEGTS</name>
<sequence>AIRTELDALCRIVKECVFDSSFCSTMLYLFLMLFLCSVHPVLEFCQALHYYNYHSWRVWRWPVGLRDL</sequence>
<protein>
    <submittedName>
        <fullName evidence="2">Uncharacterized protein</fullName>
    </submittedName>
</protein>
<evidence type="ECO:0000313" key="3">
    <source>
        <dbReference type="Proteomes" id="UP000015105"/>
    </source>
</evidence>
<keyword evidence="1" id="KW-1133">Transmembrane helix</keyword>
<keyword evidence="1" id="KW-0472">Membrane</keyword>
<reference evidence="3" key="2">
    <citation type="journal article" date="2017" name="Nat. Plants">
        <title>The Aegilops tauschii genome reveals multiple impacts of transposons.</title>
        <authorList>
            <person name="Zhao G."/>
            <person name="Zou C."/>
            <person name="Li K."/>
            <person name="Wang K."/>
            <person name="Li T."/>
            <person name="Gao L."/>
            <person name="Zhang X."/>
            <person name="Wang H."/>
            <person name="Yang Z."/>
            <person name="Liu X."/>
            <person name="Jiang W."/>
            <person name="Mao L."/>
            <person name="Kong X."/>
            <person name="Jiao Y."/>
            <person name="Jia J."/>
        </authorList>
    </citation>
    <scope>NUCLEOTIDE SEQUENCE [LARGE SCALE GENOMIC DNA]</scope>
    <source>
        <strain evidence="3">cv. AL8/78</strain>
    </source>
</reference>
<accession>A0A453JIT2</accession>
<reference evidence="2" key="4">
    <citation type="submission" date="2019-03" db="UniProtKB">
        <authorList>
            <consortium name="EnsemblPlants"/>
        </authorList>
    </citation>
    <scope>IDENTIFICATION</scope>
</reference>
<keyword evidence="3" id="KW-1185">Reference proteome</keyword>